<dbReference type="GO" id="GO:0000922">
    <property type="term" value="C:spindle pole"/>
    <property type="evidence" value="ECO:0007669"/>
    <property type="project" value="TreeGrafter"/>
</dbReference>
<feature type="compositionally biased region" description="Basic and acidic residues" evidence="2">
    <location>
        <begin position="689"/>
        <end position="714"/>
    </location>
</feature>
<feature type="coiled-coil region" evidence="1">
    <location>
        <begin position="186"/>
        <end position="230"/>
    </location>
</feature>
<feature type="compositionally biased region" description="Basic and acidic residues" evidence="2">
    <location>
        <begin position="150"/>
        <end position="161"/>
    </location>
</feature>
<feature type="coiled-coil region" evidence="1">
    <location>
        <begin position="434"/>
        <end position="482"/>
    </location>
</feature>
<dbReference type="InterPro" id="IPR026652">
    <property type="entry name" value="CEP128"/>
</dbReference>
<gene>
    <name evidence="3" type="ORF">PLEPLA_LOCUS9132</name>
</gene>
<feature type="region of interest" description="Disordered" evidence="2">
    <location>
        <begin position="689"/>
        <end position="715"/>
    </location>
</feature>
<sequence length="729" mass="84022">MGRTSDQAGEISEKLKIFTKALQETNRGLTKVDQKLNLYRDQAEAGVAGPILKESNKTESVRQVSELKRAMDQKEPERDQLYNRLDKLSSELERLREIQNREQTDRKKLEAVLLERGRSRDRIRSIAIKTVRPCKAKCKRLDETQFQTEKASEAAREKESFPDQPNVLSQKTDAARTELSEILSHLAQHKEELHHKNMELTETSQKQLSLKQETQEVREALAALKEENQSQVAIHAWIKEHLKLEVQTVSQDCCCQRVQDMQGKFQAALEQMTPTPAQLAQQLANEENSRKELQRSSTELQAKLTGVMEERAALEQQLQLEREMHQKKVHNTKAMMEDSSINRDHEVHAKTQAHLKELTETSQKLLSLKQETLEVREALATLKEENHSQVAIHAWIKEHQKLEEQTVSQDCCCQRVQDMQGEFQAALEQMTPTHAQLAQKLVNEENSRKELQRSSSELQAKLTGVMEERAALEQQLQLEKEMNQKNVHKMKAMMEDSSINRDHEVQAKMQAHLKAVKASGESDRELCGVLRASLSRTKSESDKMAAQLRKNDEAYALLQRKYQQLQQELDEKIRSGDLRHISGLEEKVLQMAEQQKQILTIVGEELDATCLNLASNCEYKQHAISQDPTLAKNIHHWLAETMTKLRWLCEEVRECVTREESLRKEHQQTRDQLNTLRLMWETCVDQLEKRSQSSRTEGRAAGEEFREGGRHEGSSRLYFGCRNYSPGPL</sequence>
<keyword evidence="1" id="KW-0175">Coiled coil</keyword>
<evidence type="ECO:0000256" key="1">
    <source>
        <dbReference type="SAM" id="Coils"/>
    </source>
</evidence>
<dbReference type="GO" id="GO:0005814">
    <property type="term" value="C:centriole"/>
    <property type="evidence" value="ECO:0007669"/>
    <property type="project" value="TreeGrafter"/>
</dbReference>
<dbReference type="EMBL" id="CADEAL010000513">
    <property type="protein sequence ID" value="CAB1421250.1"/>
    <property type="molecule type" value="Genomic_DNA"/>
</dbReference>
<dbReference type="PANTHER" id="PTHR46657">
    <property type="entry name" value="CENTROSOMAL PROTEIN OF 128 KDA"/>
    <property type="match status" value="1"/>
</dbReference>
<keyword evidence="4" id="KW-1185">Reference proteome</keyword>
<feature type="coiled-coil region" evidence="1">
    <location>
        <begin position="548"/>
        <end position="575"/>
    </location>
</feature>
<proteinExistence type="predicted"/>
<comment type="caution">
    <text evidence="3">The sequence shown here is derived from an EMBL/GenBank/DDBJ whole genome shotgun (WGS) entry which is preliminary data.</text>
</comment>
<organism evidence="3 4">
    <name type="scientific">Pleuronectes platessa</name>
    <name type="common">European plaice</name>
    <dbReference type="NCBI Taxonomy" id="8262"/>
    <lineage>
        <taxon>Eukaryota</taxon>
        <taxon>Metazoa</taxon>
        <taxon>Chordata</taxon>
        <taxon>Craniata</taxon>
        <taxon>Vertebrata</taxon>
        <taxon>Euteleostomi</taxon>
        <taxon>Actinopterygii</taxon>
        <taxon>Neopterygii</taxon>
        <taxon>Teleostei</taxon>
        <taxon>Neoteleostei</taxon>
        <taxon>Acanthomorphata</taxon>
        <taxon>Carangaria</taxon>
        <taxon>Pleuronectiformes</taxon>
        <taxon>Pleuronectoidei</taxon>
        <taxon>Pleuronectidae</taxon>
        <taxon>Pleuronectes</taxon>
    </lineage>
</organism>
<feature type="coiled-coil region" evidence="1">
    <location>
        <begin position="283"/>
        <end position="324"/>
    </location>
</feature>
<dbReference type="PANTHER" id="PTHR46657:SF1">
    <property type="entry name" value="CENTROSOMAL PROTEIN OF 128 KDA"/>
    <property type="match status" value="1"/>
</dbReference>
<evidence type="ECO:0000313" key="4">
    <source>
        <dbReference type="Proteomes" id="UP001153269"/>
    </source>
</evidence>
<protein>
    <submittedName>
        <fullName evidence="3">Uncharacterized protein</fullName>
    </submittedName>
</protein>
<feature type="region of interest" description="Disordered" evidence="2">
    <location>
        <begin position="145"/>
        <end position="175"/>
    </location>
</feature>
<accession>A0A9N7TY55</accession>
<reference evidence="3" key="1">
    <citation type="submission" date="2020-03" db="EMBL/GenBank/DDBJ databases">
        <authorList>
            <person name="Weist P."/>
        </authorList>
    </citation>
    <scope>NUCLEOTIDE SEQUENCE</scope>
</reference>
<feature type="coiled-coil region" evidence="1">
    <location>
        <begin position="78"/>
        <end position="112"/>
    </location>
</feature>
<name>A0A9N7TY55_PLEPL</name>
<dbReference type="AlphaFoldDB" id="A0A9N7TY55"/>
<evidence type="ECO:0000256" key="2">
    <source>
        <dbReference type="SAM" id="MobiDB-lite"/>
    </source>
</evidence>
<dbReference type="Proteomes" id="UP001153269">
    <property type="component" value="Unassembled WGS sequence"/>
</dbReference>
<evidence type="ECO:0000313" key="3">
    <source>
        <dbReference type="EMBL" id="CAB1421250.1"/>
    </source>
</evidence>